<dbReference type="InterPro" id="IPR003961">
    <property type="entry name" value="FN3_dom"/>
</dbReference>
<evidence type="ECO:0000256" key="2">
    <source>
        <dbReference type="ARBA" id="ARBA00023326"/>
    </source>
</evidence>
<evidence type="ECO:0000313" key="5">
    <source>
        <dbReference type="Proteomes" id="UP000199001"/>
    </source>
</evidence>
<keyword evidence="2" id="KW-0119">Carbohydrate metabolism</keyword>
<dbReference type="EMBL" id="FMHZ01000002">
    <property type="protein sequence ID" value="SCL44886.1"/>
    <property type="molecule type" value="Genomic_DNA"/>
</dbReference>
<dbReference type="Proteomes" id="UP000199001">
    <property type="component" value="Unassembled WGS sequence"/>
</dbReference>
<dbReference type="InterPro" id="IPR013783">
    <property type="entry name" value="Ig-like_fold"/>
</dbReference>
<dbReference type="RefSeq" id="WP_141721546.1">
    <property type="nucleotide sequence ID" value="NZ_FMHZ01000002.1"/>
</dbReference>
<proteinExistence type="predicted"/>
<sequence>MPDPLIPGLPLVQSLRRTRGTLTVLLEFPPGNEVTAGLFKGVGETPLVTATNTDLGIDLTYDGYEPHVEYYVALSFGGDRWGLPVTVLWQQPALGAISIDDRYVDVAWTLPEGPVIDDVTVALRQDDGPLVTSVTCSGGTARLPLAAALATGGVYRIHLTARRGVATSEPVSSEPLILQALGISEVRYEPGPHGPYRIDVTATCAPSGRLVAELLAGTTVAAAEGQDATATVSLTPPVPLDPATRWQLALRHRKGSITGPPSVPVEIPLRAPELTGASYDGTHFFASWQGTPGARVVVTRRDTGDIVAETSFRVASCGQLAPKPAIQVDKTYDLTLAPIVGQAYGPPGPPTPLIVAAPALKAVVAGQGQVVVRLTADPAATGTELSITTADGPTHTATAGVTGGYLALPTGLSTELSVAARAVAGDVVGPLSKAVPVLSVPPSITEVTTGDTAVTGKVASAPDSRLPTPQRAVTLRVAGVPTGVPVNAQADGSFSVTLPDTGTAALTLTAVVSGTSSSGATVTGPSSPPAPVTRVTPARVDVQYDGRSAWVQWPPVDTPGLTGYQVTLLNGTTPAGNPVTVTTTGVRLTAAHDPTRNYQVTVRAVTDSGLGPATAAVPLFQAGWYPSDDRTKAPHLRPFTVAAMTPSKIKVFLPNLFAGSPSGGLPDVSPFVLQAEAAPFGYTLTMPAESIVWQFDGQQIRSGVRDAWNTFQSALSTARLTPLGWHILRDAVSRSMPQTFDETLSYAYGFEPGTGVIDLVPGMILRADFGQYQWIGADAIASKYLDGYVGSQRVEYEIGSYVSGGEWLPGFDAFLSAIVGANGTEVPSPNNDGTRYSGGEGLPDLYYPQFRQPYLRLVYPPKMLASGSYDARPACNIALLAAGDRVSLSAATTNLRQGQPTGAGVAVAYLRGRVTLTACVRVWLDGTPTVVPVGTRVGNLLETAATRPPVLPTQTVTPGVPISGLTLTRATGYAITDPSTGSDGYAVGAGMPVRLDWGRGMAYDEYRDWLSLPLLAGDRISTGGRGAAGRSQ</sequence>
<keyword evidence="1" id="KW-0378">Hydrolase</keyword>
<name>A0A1C6TSU8_9ACTN</name>
<protein>
    <recommendedName>
        <fullName evidence="3">Fibronectin type-III domain-containing protein</fullName>
    </recommendedName>
</protein>
<dbReference type="Gene3D" id="2.60.40.10">
    <property type="entry name" value="Immunoglobulins"/>
    <property type="match status" value="1"/>
</dbReference>
<gene>
    <name evidence="4" type="ORF">GA0070606_0500</name>
</gene>
<evidence type="ECO:0000259" key="3">
    <source>
        <dbReference type="PROSITE" id="PS50853"/>
    </source>
</evidence>
<organism evidence="4 5">
    <name type="scientific">Micromonospora citrea</name>
    <dbReference type="NCBI Taxonomy" id="47855"/>
    <lineage>
        <taxon>Bacteria</taxon>
        <taxon>Bacillati</taxon>
        <taxon>Actinomycetota</taxon>
        <taxon>Actinomycetes</taxon>
        <taxon>Micromonosporales</taxon>
        <taxon>Micromonosporaceae</taxon>
        <taxon>Micromonospora</taxon>
    </lineage>
</organism>
<evidence type="ECO:0000313" key="4">
    <source>
        <dbReference type="EMBL" id="SCL44886.1"/>
    </source>
</evidence>
<dbReference type="CDD" id="cd00063">
    <property type="entry name" value="FN3"/>
    <property type="match status" value="1"/>
</dbReference>
<dbReference type="InterPro" id="IPR036116">
    <property type="entry name" value="FN3_sf"/>
</dbReference>
<accession>A0A1C6TSU8</accession>
<dbReference type="OrthoDB" id="9773233at2"/>
<evidence type="ECO:0000256" key="1">
    <source>
        <dbReference type="ARBA" id="ARBA00023295"/>
    </source>
</evidence>
<dbReference type="STRING" id="47855.GA0070606_0500"/>
<reference evidence="5" key="1">
    <citation type="submission" date="2016-06" db="EMBL/GenBank/DDBJ databases">
        <authorList>
            <person name="Varghese N."/>
            <person name="Submissions Spin"/>
        </authorList>
    </citation>
    <scope>NUCLEOTIDE SEQUENCE [LARGE SCALE GENOMIC DNA]</scope>
    <source>
        <strain evidence="5">DSM 43903</strain>
    </source>
</reference>
<feature type="domain" description="Fibronectin type-III" evidence="3">
    <location>
        <begin position="528"/>
        <end position="627"/>
    </location>
</feature>
<keyword evidence="1" id="KW-0326">Glycosidase</keyword>
<dbReference type="PROSITE" id="PS50853">
    <property type="entry name" value="FN3"/>
    <property type="match status" value="1"/>
</dbReference>
<dbReference type="SUPFAM" id="SSF49265">
    <property type="entry name" value="Fibronectin type III"/>
    <property type="match status" value="1"/>
</dbReference>
<dbReference type="GO" id="GO:0016798">
    <property type="term" value="F:hydrolase activity, acting on glycosyl bonds"/>
    <property type="evidence" value="ECO:0007669"/>
    <property type="project" value="UniProtKB-KW"/>
</dbReference>
<keyword evidence="5" id="KW-1185">Reference proteome</keyword>
<dbReference type="AlphaFoldDB" id="A0A1C6TSU8"/>
<keyword evidence="2" id="KW-0624">Polysaccharide degradation</keyword>
<dbReference type="GO" id="GO:0000272">
    <property type="term" value="P:polysaccharide catabolic process"/>
    <property type="evidence" value="ECO:0007669"/>
    <property type="project" value="UniProtKB-KW"/>
</dbReference>